<dbReference type="AlphaFoldDB" id="A0A1M7ZMN4"/>
<reference evidence="12 13" key="1">
    <citation type="submission" date="2016-12" db="EMBL/GenBank/DDBJ databases">
        <authorList>
            <person name="Song W.-J."/>
            <person name="Kurnit D.M."/>
        </authorList>
    </citation>
    <scope>NUCLEOTIDE SEQUENCE [LARGE SCALE GENOMIC DNA]</scope>
    <source>
        <strain evidence="12 13">DSM 19599</strain>
    </source>
</reference>
<gene>
    <name evidence="12" type="ORF">SAMN02745172_02815</name>
</gene>
<dbReference type="OrthoDB" id="9772484at2"/>
<feature type="site" description="Electron transfer via tryptophanyl radical" evidence="9">
    <location>
        <position position="393"/>
    </location>
</feature>
<dbReference type="Gene3D" id="3.40.50.620">
    <property type="entry name" value="HUPs"/>
    <property type="match status" value="1"/>
</dbReference>
<evidence type="ECO:0000256" key="7">
    <source>
        <dbReference type="ARBA" id="ARBA00033999"/>
    </source>
</evidence>
<dbReference type="SUPFAM" id="SSF52425">
    <property type="entry name" value="Cryptochrome/photolyase, N-terminal domain"/>
    <property type="match status" value="1"/>
</dbReference>
<dbReference type="InterPro" id="IPR036134">
    <property type="entry name" value="Crypto/Photolyase_FAD-like_sf"/>
</dbReference>
<dbReference type="PANTHER" id="PTHR11455">
    <property type="entry name" value="CRYPTOCHROME"/>
    <property type="match status" value="1"/>
</dbReference>
<evidence type="ECO:0000259" key="11">
    <source>
        <dbReference type="PROSITE" id="PS51645"/>
    </source>
</evidence>
<comment type="catalytic activity">
    <reaction evidence="7">
        <text>cyclobutadipyrimidine (in DNA) = 2 pyrimidine residues (in DNA).</text>
        <dbReference type="EC" id="4.1.99.3"/>
    </reaction>
</comment>
<dbReference type="GO" id="GO:0009416">
    <property type="term" value="P:response to light stimulus"/>
    <property type="evidence" value="ECO:0007669"/>
    <property type="project" value="TreeGrafter"/>
</dbReference>
<feature type="domain" description="Photolyase/cryptochrome alpha/beta" evidence="11">
    <location>
        <begin position="13"/>
        <end position="140"/>
    </location>
</feature>
<dbReference type="RefSeq" id="WP_073630069.1">
    <property type="nucleotide sequence ID" value="NZ_FRXO01000005.1"/>
</dbReference>
<evidence type="ECO:0000256" key="1">
    <source>
        <dbReference type="ARBA" id="ARBA00001932"/>
    </source>
</evidence>
<dbReference type="Pfam" id="PF00875">
    <property type="entry name" value="DNA_photolyase"/>
    <property type="match status" value="1"/>
</dbReference>
<dbReference type="InterPro" id="IPR006050">
    <property type="entry name" value="DNA_photolyase_N"/>
</dbReference>
<dbReference type="PANTHER" id="PTHR11455:SF9">
    <property type="entry name" value="CRYPTOCHROME CIRCADIAN CLOCK 5 ISOFORM X1"/>
    <property type="match status" value="1"/>
</dbReference>
<dbReference type="GO" id="GO:0003677">
    <property type="term" value="F:DNA binding"/>
    <property type="evidence" value="ECO:0007669"/>
    <property type="project" value="TreeGrafter"/>
</dbReference>
<evidence type="ECO:0000256" key="3">
    <source>
        <dbReference type="ARBA" id="ARBA00014046"/>
    </source>
</evidence>
<evidence type="ECO:0000256" key="4">
    <source>
        <dbReference type="ARBA" id="ARBA00022630"/>
    </source>
</evidence>
<dbReference type="FunFam" id="1.10.579.10:FF:000003">
    <property type="entry name" value="Deoxyribodipyrimidine photo-lyase"/>
    <property type="match status" value="1"/>
</dbReference>
<feature type="binding site" evidence="8">
    <location>
        <begin position="383"/>
        <end position="385"/>
    </location>
    <ligand>
        <name>FAD</name>
        <dbReference type="ChEBI" id="CHEBI:57692"/>
    </ligand>
</feature>
<keyword evidence="5 8" id="KW-0274">FAD</keyword>
<dbReference type="PROSITE" id="PS51645">
    <property type="entry name" value="PHR_CRY_ALPHA_BETA"/>
    <property type="match status" value="1"/>
</dbReference>
<dbReference type="GO" id="GO:0000719">
    <property type="term" value="P:photoreactive repair"/>
    <property type="evidence" value="ECO:0007669"/>
    <property type="project" value="UniProtKB-ARBA"/>
</dbReference>
<keyword evidence="4 8" id="KW-0285">Flavoprotein</keyword>
<dbReference type="InterPro" id="IPR036155">
    <property type="entry name" value="Crypto/Photolyase_N_sf"/>
</dbReference>
<comment type="cofactor">
    <cofactor evidence="1">
        <name>(6R)-5,10-methylene-5,6,7,8-tetrahydrofolate</name>
        <dbReference type="ChEBI" id="CHEBI:15636"/>
    </cofactor>
</comment>
<protein>
    <recommendedName>
        <fullName evidence="3">Deoxyribodipyrimidine photo-lyase</fullName>
        <ecNumber evidence="2">4.1.99.3</ecNumber>
    </recommendedName>
</protein>
<feature type="binding site" evidence="8">
    <location>
        <position position="283"/>
    </location>
    <ligand>
        <name>FAD</name>
        <dbReference type="ChEBI" id="CHEBI:57692"/>
    </ligand>
</feature>
<comment type="similarity">
    <text evidence="10">Belongs to the DNA photolyase family.</text>
</comment>
<dbReference type="EC" id="4.1.99.3" evidence="2"/>
<feature type="binding site" evidence="8">
    <location>
        <position position="234"/>
    </location>
    <ligand>
        <name>FAD</name>
        <dbReference type="ChEBI" id="CHEBI:57692"/>
    </ligand>
</feature>
<dbReference type="InterPro" id="IPR018394">
    <property type="entry name" value="DNA_photolyase_1_CS_C"/>
</dbReference>
<evidence type="ECO:0000256" key="8">
    <source>
        <dbReference type="PIRSR" id="PIRSR602081-1"/>
    </source>
</evidence>
<keyword evidence="12" id="KW-0456">Lyase</keyword>
<keyword evidence="6 10" id="KW-0157">Chromophore</keyword>
<dbReference type="STRING" id="1123029.SAMN02745172_02815"/>
<evidence type="ECO:0000256" key="10">
    <source>
        <dbReference type="RuleBase" id="RU004182"/>
    </source>
</evidence>
<dbReference type="GO" id="GO:0003904">
    <property type="term" value="F:deoxyribodipyrimidine photo-lyase activity"/>
    <property type="evidence" value="ECO:0007669"/>
    <property type="project" value="UniProtKB-EC"/>
</dbReference>
<evidence type="ECO:0000313" key="13">
    <source>
        <dbReference type="Proteomes" id="UP000186406"/>
    </source>
</evidence>
<evidence type="ECO:0000313" key="12">
    <source>
        <dbReference type="EMBL" id="SHO66160.1"/>
    </source>
</evidence>
<feature type="site" description="Electron transfer via tryptophanyl radical" evidence="9">
    <location>
        <position position="370"/>
    </location>
</feature>
<dbReference type="PRINTS" id="PR00147">
    <property type="entry name" value="DNAPHOTLYASE"/>
</dbReference>
<evidence type="ECO:0000256" key="9">
    <source>
        <dbReference type="PIRSR" id="PIRSR602081-2"/>
    </source>
</evidence>
<comment type="cofactor">
    <cofactor evidence="8">
        <name>FAD</name>
        <dbReference type="ChEBI" id="CHEBI:57692"/>
    </cofactor>
    <text evidence="8">Binds 1 FAD per subunit.</text>
</comment>
<accession>A0A1M7ZMN4</accession>
<dbReference type="GO" id="GO:0071949">
    <property type="term" value="F:FAD binding"/>
    <property type="evidence" value="ECO:0007669"/>
    <property type="project" value="TreeGrafter"/>
</dbReference>
<dbReference type="Pfam" id="PF03441">
    <property type="entry name" value="FAD_binding_7"/>
    <property type="match status" value="1"/>
</dbReference>
<dbReference type="Gene3D" id="1.10.579.10">
    <property type="entry name" value="DNA Cyclobutane Dipyrimidine Photolyase, subunit A, domain 3"/>
    <property type="match status" value="1"/>
</dbReference>
<dbReference type="InterPro" id="IPR005101">
    <property type="entry name" value="Cryptochr/Photolyase_FAD-bd"/>
</dbReference>
<dbReference type="EMBL" id="FRXO01000005">
    <property type="protein sequence ID" value="SHO66160.1"/>
    <property type="molecule type" value="Genomic_DNA"/>
</dbReference>
<feature type="binding site" evidence="8">
    <location>
        <begin position="246"/>
        <end position="250"/>
    </location>
    <ligand>
        <name>FAD</name>
        <dbReference type="ChEBI" id="CHEBI:57692"/>
    </ligand>
</feature>
<evidence type="ECO:0000256" key="2">
    <source>
        <dbReference type="ARBA" id="ARBA00013149"/>
    </source>
</evidence>
<evidence type="ECO:0000256" key="6">
    <source>
        <dbReference type="ARBA" id="ARBA00022991"/>
    </source>
</evidence>
<sequence>MSRLSNASGTDDAPALVRFGDDLRVDDNPALTAAAESGRPVVALFVLDDGTGRPPGGAARWWLHHGLAAVRDDLAALGIPLVLRKGAADLVVPGVAASLGAGLVTWNHRADPAAQETEARLAEALRADGRQPRRFLADRLFAPGEVQTGAGRPFRVFTPFWRAAMALPPPHRPKPVPQGTRAPADVPAGEALESLGLVPVAPDWAGGIAAQWRPGAGEAARRLAAFLDDGLAGYAERRDDVGVDATSCLSPYLRFGHLSPRRLFHAVRDRAGADGLGADGAKFIAELGWREFCRELLDQFPALHEEPIDHRFAAFQWRDDPVGLAAWQQGRTGIPLVDAAMRCLWQTGFIHNRARMVAASFLVKHLMIDWRAGERWFWDTLVDADVASNPASWQWVAGCGADAAPFIRIFNPVRQGERFDPAGRYVRRFVPELAGLPDSFIHRPWEAPSDVLRTAGVRLGETYPRPVIDLDEGRKRALAAFEDIRRGE</sequence>
<dbReference type="InterPro" id="IPR014729">
    <property type="entry name" value="Rossmann-like_a/b/a_fold"/>
</dbReference>
<dbReference type="PROSITE" id="PS00394">
    <property type="entry name" value="DNA_PHOTOLYASES_1_1"/>
    <property type="match status" value="1"/>
</dbReference>
<proteinExistence type="inferred from homology"/>
<evidence type="ECO:0000256" key="5">
    <source>
        <dbReference type="ARBA" id="ARBA00022827"/>
    </source>
</evidence>
<dbReference type="InterPro" id="IPR002081">
    <property type="entry name" value="Cryptochrome/DNA_photolyase_1"/>
</dbReference>
<dbReference type="Proteomes" id="UP000186406">
    <property type="component" value="Unassembled WGS sequence"/>
</dbReference>
<name>A0A1M7ZMN4_9HYPH</name>
<dbReference type="SUPFAM" id="SSF48173">
    <property type="entry name" value="Cryptochrome/photolyase FAD-binding domain"/>
    <property type="match status" value="1"/>
</dbReference>
<dbReference type="PROSITE" id="PS00691">
    <property type="entry name" value="DNA_PHOTOLYASES_1_2"/>
    <property type="match status" value="1"/>
</dbReference>
<keyword evidence="13" id="KW-1185">Reference proteome</keyword>
<feature type="site" description="Electron transfer via tryptophanyl radical" evidence="9">
    <location>
        <position position="317"/>
    </location>
</feature>
<dbReference type="Gene3D" id="1.25.40.80">
    <property type="match status" value="1"/>
</dbReference>
<organism evidence="12 13">
    <name type="scientific">Pseudoxanthobacter soli DSM 19599</name>
    <dbReference type="NCBI Taxonomy" id="1123029"/>
    <lineage>
        <taxon>Bacteria</taxon>
        <taxon>Pseudomonadati</taxon>
        <taxon>Pseudomonadota</taxon>
        <taxon>Alphaproteobacteria</taxon>
        <taxon>Hyphomicrobiales</taxon>
        <taxon>Segnochrobactraceae</taxon>
        <taxon>Pseudoxanthobacter</taxon>
    </lineage>
</organism>